<evidence type="ECO:0000313" key="1">
    <source>
        <dbReference type="EMBL" id="KAL1488806.1"/>
    </source>
</evidence>
<comment type="caution">
    <text evidence="1">The sequence shown here is derived from an EMBL/GenBank/DDBJ whole genome shotgun (WGS) entry which is preliminary data.</text>
</comment>
<name>A0ABD1E357_HYPHA</name>
<gene>
    <name evidence="1" type="ORF">ABEB36_014602</name>
</gene>
<protein>
    <submittedName>
        <fullName evidence="1">Uncharacterized protein</fullName>
    </submittedName>
</protein>
<dbReference type="Proteomes" id="UP001566132">
    <property type="component" value="Unassembled WGS sequence"/>
</dbReference>
<accession>A0ABD1E357</accession>
<keyword evidence="2" id="KW-1185">Reference proteome</keyword>
<reference evidence="1 2" key="1">
    <citation type="submission" date="2024-05" db="EMBL/GenBank/DDBJ databases">
        <title>Genetic variation in Jamaican populations of the coffee berry borer (Hypothenemus hampei).</title>
        <authorList>
            <person name="Errbii M."/>
            <person name="Myrie A."/>
        </authorList>
    </citation>
    <scope>NUCLEOTIDE SEQUENCE [LARGE SCALE GENOMIC DNA]</scope>
    <source>
        <strain evidence="1">JA-Hopewell-2020-01-JO</strain>
        <tissue evidence="1">Whole body</tissue>
    </source>
</reference>
<dbReference type="AlphaFoldDB" id="A0ABD1E357"/>
<organism evidence="1 2">
    <name type="scientific">Hypothenemus hampei</name>
    <name type="common">Coffee berry borer</name>
    <dbReference type="NCBI Taxonomy" id="57062"/>
    <lineage>
        <taxon>Eukaryota</taxon>
        <taxon>Metazoa</taxon>
        <taxon>Ecdysozoa</taxon>
        <taxon>Arthropoda</taxon>
        <taxon>Hexapoda</taxon>
        <taxon>Insecta</taxon>
        <taxon>Pterygota</taxon>
        <taxon>Neoptera</taxon>
        <taxon>Endopterygota</taxon>
        <taxon>Coleoptera</taxon>
        <taxon>Polyphaga</taxon>
        <taxon>Cucujiformia</taxon>
        <taxon>Curculionidae</taxon>
        <taxon>Scolytinae</taxon>
        <taxon>Hypothenemus</taxon>
    </lineage>
</organism>
<dbReference type="EMBL" id="JBDJPC010000013">
    <property type="protein sequence ID" value="KAL1488806.1"/>
    <property type="molecule type" value="Genomic_DNA"/>
</dbReference>
<proteinExistence type="predicted"/>
<sequence length="192" mass="22757">MFRFIHYIVHKTKLLDTIRITFPERGHSYLECDKNLGLVNLNTHMEIPKDWFELLRRSRVRPSPFEVVEVEQEIIKTWDTFLKNEKYRKKCPFPIQKIKQIESVREHPGFVNCKTSYRGTSTQHSITITPKSNKSLTAKNGLEEGEFELPLPAYKDLSSEFALELWLSRNPKKQSEVKKFQNFLLFLKSPWV</sequence>
<evidence type="ECO:0000313" key="2">
    <source>
        <dbReference type="Proteomes" id="UP001566132"/>
    </source>
</evidence>